<gene>
    <name evidence="1" type="ORF">ACH5RR_034087</name>
</gene>
<proteinExistence type="predicted"/>
<dbReference type="EMBL" id="JBJUIK010000014">
    <property type="protein sequence ID" value="KAL3504246.1"/>
    <property type="molecule type" value="Genomic_DNA"/>
</dbReference>
<reference evidence="1 2" key="1">
    <citation type="submission" date="2024-11" db="EMBL/GenBank/DDBJ databases">
        <title>A near-complete genome assembly of Cinchona calisaya.</title>
        <authorList>
            <person name="Lian D.C."/>
            <person name="Zhao X.W."/>
            <person name="Wei L."/>
        </authorList>
    </citation>
    <scope>NUCLEOTIDE SEQUENCE [LARGE SCALE GENOMIC DNA]</scope>
    <source>
        <tissue evidence="1">Nenye</tissue>
    </source>
</reference>
<organism evidence="1 2">
    <name type="scientific">Cinchona calisaya</name>
    <dbReference type="NCBI Taxonomy" id="153742"/>
    <lineage>
        <taxon>Eukaryota</taxon>
        <taxon>Viridiplantae</taxon>
        <taxon>Streptophyta</taxon>
        <taxon>Embryophyta</taxon>
        <taxon>Tracheophyta</taxon>
        <taxon>Spermatophyta</taxon>
        <taxon>Magnoliopsida</taxon>
        <taxon>eudicotyledons</taxon>
        <taxon>Gunneridae</taxon>
        <taxon>Pentapetalae</taxon>
        <taxon>asterids</taxon>
        <taxon>lamiids</taxon>
        <taxon>Gentianales</taxon>
        <taxon>Rubiaceae</taxon>
        <taxon>Cinchonoideae</taxon>
        <taxon>Cinchoneae</taxon>
        <taxon>Cinchona</taxon>
    </lineage>
</organism>
<evidence type="ECO:0000313" key="2">
    <source>
        <dbReference type="Proteomes" id="UP001630127"/>
    </source>
</evidence>
<evidence type="ECO:0000313" key="1">
    <source>
        <dbReference type="EMBL" id="KAL3504246.1"/>
    </source>
</evidence>
<feature type="non-terminal residue" evidence="1">
    <location>
        <position position="1"/>
    </location>
</feature>
<dbReference type="Proteomes" id="UP001630127">
    <property type="component" value="Unassembled WGS sequence"/>
</dbReference>
<dbReference type="AlphaFoldDB" id="A0ABD2Y9V8"/>
<name>A0ABD2Y9V8_9GENT</name>
<protein>
    <submittedName>
        <fullName evidence="1">Uncharacterized protein</fullName>
    </submittedName>
</protein>
<keyword evidence="2" id="KW-1185">Reference proteome</keyword>
<comment type="caution">
    <text evidence="1">The sequence shown here is derived from an EMBL/GenBank/DDBJ whole genome shotgun (WGS) entry which is preliminary data.</text>
</comment>
<sequence length="72" mass="8022">KDIPSRCKNNGEECGLQDHSTADVRCKAITTCTALSKRQMGGCCERFRKQCCVRTGRFGDNIEGPLSEIRIE</sequence>
<accession>A0ABD2Y9V8</accession>